<dbReference type="SUPFAM" id="SSF52047">
    <property type="entry name" value="RNI-like"/>
    <property type="match status" value="1"/>
</dbReference>
<protein>
    <submittedName>
        <fullName evidence="1">Uncharacterized protein</fullName>
    </submittedName>
</protein>
<dbReference type="Gene3D" id="3.80.10.10">
    <property type="entry name" value="Ribonuclease Inhibitor"/>
    <property type="match status" value="1"/>
</dbReference>
<dbReference type="EMBL" id="CAJOBO010002658">
    <property type="protein sequence ID" value="CAF4462233.1"/>
    <property type="molecule type" value="Genomic_DNA"/>
</dbReference>
<dbReference type="InterPro" id="IPR032675">
    <property type="entry name" value="LRR_dom_sf"/>
</dbReference>
<feature type="non-terminal residue" evidence="1">
    <location>
        <position position="1"/>
    </location>
</feature>
<gene>
    <name evidence="1" type="ORF">HFQ381_LOCUS24748</name>
</gene>
<comment type="caution">
    <text evidence="1">The sequence shown here is derived from an EMBL/GenBank/DDBJ whole genome shotgun (WGS) entry which is preliminary data.</text>
</comment>
<dbReference type="AlphaFoldDB" id="A0A820T2T3"/>
<proteinExistence type="predicted"/>
<name>A0A820T2T3_9BILA</name>
<accession>A0A820T2T3</accession>
<dbReference type="Proteomes" id="UP000663851">
    <property type="component" value="Unassembled WGS sequence"/>
</dbReference>
<evidence type="ECO:0000313" key="2">
    <source>
        <dbReference type="Proteomes" id="UP000663851"/>
    </source>
</evidence>
<evidence type="ECO:0000313" key="1">
    <source>
        <dbReference type="EMBL" id="CAF4462233.1"/>
    </source>
</evidence>
<sequence>DIDNRSFMMQYGVHTEQNIDCLVFIERIGTEGVQYLADLLRDNKTYTKVSLLDSQIEDLRALYMAAALTHNTTLVTLDHTNNQIQR</sequence>
<reference evidence="1" key="1">
    <citation type="submission" date="2021-02" db="EMBL/GenBank/DDBJ databases">
        <authorList>
            <person name="Nowell W R."/>
        </authorList>
    </citation>
    <scope>NUCLEOTIDE SEQUENCE</scope>
</reference>
<organism evidence="1 2">
    <name type="scientific">Rotaria socialis</name>
    <dbReference type="NCBI Taxonomy" id="392032"/>
    <lineage>
        <taxon>Eukaryota</taxon>
        <taxon>Metazoa</taxon>
        <taxon>Spiralia</taxon>
        <taxon>Gnathifera</taxon>
        <taxon>Rotifera</taxon>
        <taxon>Eurotatoria</taxon>
        <taxon>Bdelloidea</taxon>
        <taxon>Philodinida</taxon>
        <taxon>Philodinidae</taxon>
        <taxon>Rotaria</taxon>
    </lineage>
</organism>